<dbReference type="Proteomes" id="UP001610563">
    <property type="component" value="Unassembled WGS sequence"/>
</dbReference>
<evidence type="ECO:0000256" key="1">
    <source>
        <dbReference type="ARBA" id="ARBA00004123"/>
    </source>
</evidence>
<dbReference type="EMBL" id="JBFTWV010000508">
    <property type="protein sequence ID" value="KAL2782347.1"/>
    <property type="molecule type" value="Genomic_DNA"/>
</dbReference>
<evidence type="ECO:0000256" key="2">
    <source>
        <dbReference type="ARBA" id="ARBA00023015"/>
    </source>
</evidence>
<proteinExistence type="predicted"/>
<sequence>MGRKPILIQPIRLKRKREDTFRKRFPGLVKKGHELGVLCDQDIFMFVRDRSTGRVRSYRSTNERFVPDYSQMKPGDAQGPVDVDKYYKPRSVDPYPAAVSQPVRHY</sequence>
<evidence type="ECO:0000259" key="6">
    <source>
        <dbReference type="PROSITE" id="PS50066"/>
    </source>
</evidence>
<evidence type="ECO:0000256" key="4">
    <source>
        <dbReference type="ARBA" id="ARBA00023163"/>
    </source>
</evidence>
<evidence type="ECO:0000256" key="3">
    <source>
        <dbReference type="ARBA" id="ARBA00023125"/>
    </source>
</evidence>
<keyword evidence="2" id="KW-0805">Transcription regulation</keyword>
<keyword evidence="5" id="KW-0539">Nucleus</keyword>
<comment type="caution">
    <text evidence="7">The sequence shown here is derived from an EMBL/GenBank/DDBJ whole genome shotgun (WGS) entry which is preliminary data.</text>
</comment>
<comment type="subcellular location">
    <subcellularLocation>
        <location evidence="1">Nucleus</location>
    </subcellularLocation>
</comment>
<dbReference type="SUPFAM" id="SSF55455">
    <property type="entry name" value="SRF-like"/>
    <property type="match status" value="1"/>
</dbReference>
<gene>
    <name evidence="7" type="ORF">BJX66DRAFT_345932</name>
</gene>
<reference evidence="7 8" key="1">
    <citation type="submission" date="2024-07" db="EMBL/GenBank/DDBJ databases">
        <title>Section-level genome sequencing and comparative genomics of Aspergillus sections Usti and Cavernicolus.</title>
        <authorList>
            <consortium name="Lawrence Berkeley National Laboratory"/>
            <person name="Nybo J.L."/>
            <person name="Vesth T.C."/>
            <person name="Theobald S."/>
            <person name="Frisvad J.C."/>
            <person name="Larsen T.O."/>
            <person name="Kjaerboelling I."/>
            <person name="Rothschild-Mancinelli K."/>
            <person name="Lyhne E.K."/>
            <person name="Kogle M.E."/>
            <person name="Barry K."/>
            <person name="Clum A."/>
            <person name="Na H."/>
            <person name="Ledsgaard L."/>
            <person name="Lin J."/>
            <person name="Lipzen A."/>
            <person name="Kuo A."/>
            <person name="Riley R."/>
            <person name="Mondo S."/>
            <person name="Labutti K."/>
            <person name="Haridas S."/>
            <person name="Pangalinan J."/>
            <person name="Salamov A.A."/>
            <person name="Simmons B.A."/>
            <person name="Magnuson J.K."/>
            <person name="Chen J."/>
            <person name="Drula E."/>
            <person name="Henrissat B."/>
            <person name="Wiebenga A."/>
            <person name="Lubbers R.J."/>
            <person name="Gomes A.C."/>
            <person name="Makela M.R."/>
            <person name="Stajich J."/>
            <person name="Grigoriev I.V."/>
            <person name="Mortensen U.H."/>
            <person name="De Vries R.P."/>
            <person name="Baker S.E."/>
            <person name="Andersen M.R."/>
        </authorList>
    </citation>
    <scope>NUCLEOTIDE SEQUENCE [LARGE SCALE GENOMIC DNA]</scope>
    <source>
        <strain evidence="7 8">CBS 209.92</strain>
    </source>
</reference>
<dbReference type="PROSITE" id="PS50066">
    <property type="entry name" value="MADS_BOX_2"/>
    <property type="match status" value="1"/>
</dbReference>
<dbReference type="PRINTS" id="PR00404">
    <property type="entry name" value="MADSDOMAIN"/>
</dbReference>
<dbReference type="InterPro" id="IPR002100">
    <property type="entry name" value="TF_MADSbox"/>
</dbReference>
<dbReference type="SMART" id="SM00432">
    <property type="entry name" value="MADS"/>
    <property type="match status" value="1"/>
</dbReference>
<evidence type="ECO:0000313" key="7">
    <source>
        <dbReference type="EMBL" id="KAL2782347.1"/>
    </source>
</evidence>
<accession>A0ABR4FGG8</accession>
<keyword evidence="3" id="KW-0238">DNA-binding</keyword>
<dbReference type="Pfam" id="PF00319">
    <property type="entry name" value="SRF-TF"/>
    <property type="match status" value="1"/>
</dbReference>
<dbReference type="Gene3D" id="3.40.1810.10">
    <property type="entry name" value="Transcription factor, MADS-box"/>
    <property type="match status" value="1"/>
</dbReference>
<feature type="domain" description="MADS-box" evidence="6">
    <location>
        <begin position="1"/>
        <end position="47"/>
    </location>
</feature>
<protein>
    <recommendedName>
        <fullName evidence="6">MADS-box domain-containing protein</fullName>
    </recommendedName>
</protein>
<evidence type="ECO:0000313" key="8">
    <source>
        <dbReference type="Proteomes" id="UP001610563"/>
    </source>
</evidence>
<keyword evidence="8" id="KW-1185">Reference proteome</keyword>
<dbReference type="InterPro" id="IPR036879">
    <property type="entry name" value="TF_MADSbox_sf"/>
</dbReference>
<organism evidence="7 8">
    <name type="scientific">Aspergillus keveii</name>
    <dbReference type="NCBI Taxonomy" id="714993"/>
    <lineage>
        <taxon>Eukaryota</taxon>
        <taxon>Fungi</taxon>
        <taxon>Dikarya</taxon>
        <taxon>Ascomycota</taxon>
        <taxon>Pezizomycotina</taxon>
        <taxon>Eurotiomycetes</taxon>
        <taxon>Eurotiomycetidae</taxon>
        <taxon>Eurotiales</taxon>
        <taxon>Aspergillaceae</taxon>
        <taxon>Aspergillus</taxon>
        <taxon>Aspergillus subgen. Nidulantes</taxon>
    </lineage>
</organism>
<evidence type="ECO:0000256" key="5">
    <source>
        <dbReference type="ARBA" id="ARBA00023242"/>
    </source>
</evidence>
<keyword evidence="4" id="KW-0804">Transcription</keyword>
<name>A0ABR4FGG8_9EURO</name>